<dbReference type="Pfam" id="PF00155">
    <property type="entry name" value="Aminotran_1_2"/>
    <property type="match status" value="1"/>
</dbReference>
<dbReference type="InterPro" id="IPR015421">
    <property type="entry name" value="PyrdxlP-dep_Trfase_major"/>
</dbReference>
<dbReference type="PANTHER" id="PTHR43510">
    <property type="entry name" value="AMINOTRANSFERASE FUNCTION, HYPOTHETICAL (EUROFUNG)"/>
    <property type="match status" value="1"/>
</dbReference>
<proteinExistence type="inferred from homology"/>
<name>A0A5E4WEV8_9BURK</name>
<feature type="domain" description="Aminotransferase class I/classII large" evidence="2">
    <location>
        <begin position="47"/>
        <end position="359"/>
    </location>
</feature>
<protein>
    <recommendedName>
        <fullName evidence="1">Aminotransferase</fullName>
        <ecNumber evidence="1">2.6.1.-</ecNumber>
    </recommendedName>
</protein>
<dbReference type="EMBL" id="CABPSB010000011">
    <property type="protein sequence ID" value="VVE22961.1"/>
    <property type="molecule type" value="Genomic_DNA"/>
</dbReference>
<dbReference type="EC" id="2.6.1.-" evidence="1"/>
<dbReference type="PROSITE" id="PS00105">
    <property type="entry name" value="AA_TRANSFER_CLASS_1"/>
    <property type="match status" value="1"/>
</dbReference>
<organism evidence="3 4">
    <name type="scientific">Pandoraea anhela</name>
    <dbReference type="NCBI Taxonomy" id="2508295"/>
    <lineage>
        <taxon>Bacteria</taxon>
        <taxon>Pseudomonadati</taxon>
        <taxon>Pseudomonadota</taxon>
        <taxon>Betaproteobacteria</taxon>
        <taxon>Burkholderiales</taxon>
        <taxon>Burkholderiaceae</taxon>
        <taxon>Pandoraea</taxon>
    </lineage>
</organism>
<dbReference type="OrthoDB" id="9803354at2"/>
<dbReference type="SUPFAM" id="SSF53383">
    <property type="entry name" value="PLP-dependent transferases"/>
    <property type="match status" value="1"/>
</dbReference>
<dbReference type="InterPro" id="IPR004839">
    <property type="entry name" value="Aminotransferase_I/II_large"/>
</dbReference>
<keyword evidence="1 3" id="KW-0032">Aminotransferase</keyword>
<dbReference type="GO" id="GO:0008483">
    <property type="term" value="F:transaminase activity"/>
    <property type="evidence" value="ECO:0007669"/>
    <property type="project" value="UniProtKB-KW"/>
</dbReference>
<dbReference type="Gene3D" id="3.90.1150.10">
    <property type="entry name" value="Aspartate Aminotransferase, domain 1"/>
    <property type="match status" value="1"/>
</dbReference>
<dbReference type="Proteomes" id="UP000406256">
    <property type="component" value="Unassembled WGS sequence"/>
</dbReference>
<evidence type="ECO:0000313" key="4">
    <source>
        <dbReference type="Proteomes" id="UP000406256"/>
    </source>
</evidence>
<comment type="cofactor">
    <cofactor evidence="1">
        <name>pyridoxal 5'-phosphate</name>
        <dbReference type="ChEBI" id="CHEBI:597326"/>
    </cofactor>
</comment>
<keyword evidence="1 3" id="KW-0808">Transferase</keyword>
<dbReference type="CDD" id="cd00609">
    <property type="entry name" value="AAT_like"/>
    <property type="match status" value="1"/>
</dbReference>
<dbReference type="PANTHER" id="PTHR43510:SF1">
    <property type="entry name" value="AMINOTRANSFERASE FUNCTION, HYPOTHETICAL (EUROFUNG)"/>
    <property type="match status" value="1"/>
</dbReference>
<evidence type="ECO:0000259" key="2">
    <source>
        <dbReference type="Pfam" id="PF00155"/>
    </source>
</evidence>
<keyword evidence="4" id="KW-1185">Reference proteome</keyword>
<gene>
    <name evidence="3" type="ORF">PAN31108_03228</name>
</gene>
<dbReference type="AlphaFoldDB" id="A0A5E4WEV8"/>
<sequence length="382" mass="41585">MHSFPHTDMISLMGDGPQHDLAASVGPEASFADLFGGAMPPGLEDLRLGYGSLQGNASIREIVAQAHGVLADDVVLTVGGMHALFLMAFVLCRQQQEVVLTVPVFPLFKNCLDAVGASSRIVRLTFDQGYRPHTAQFHSALTRQTKLVCLTSPQNPSGVVLGTECLRELHSLMASVCPDAYLLLDETYLEAGLDAATDLRSSVGMSSKVVSVGSLSKCHGAPGLRLGWVITRDPELKRHLLLAKFNTVTSCSTVDEAFALQLLKRRADIVMERRRFLSGALTHVSRWVEQHSEYVEWVRPDAGALCCIRLRRDAFDDAATQDFYASLQRLNVRVASGDWFGDERRVFRLGFGAMDIAALNDGLAQLAKAVQACAARPRACAD</sequence>
<reference evidence="3 4" key="1">
    <citation type="submission" date="2019-08" db="EMBL/GenBank/DDBJ databases">
        <authorList>
            <person name="Peeters C."/>
        </authorList>
    </citation>
    <scope>NUCLEOTIDE SEQUENCE [LARGE SCALE GENOMIC DNA]</scope>
    <source>
        <strain evidence="3 4">LMG 31108</strain>
    </source>
</reference>
<dbReference type="InterPro" id="IPR015424">
    <property type="entry name" value="PyrdxlP-dep_Trfase"/>
</dbReference>
<evidence type="ECO:0000313" key="3">
    <source>
        <dbReference type="EMBL" id="VVE22961.1"/>
    </source>
</evidence>
<comment type="similarity">
    <text evidence="1">Belongs to the class-I pyridoxal-phosphate-dependent aminotransferase family.</text>
</comment>
<evidence type="ECO:0000256" key="1">
    <source>
        <dbReference type="RuleBase" id="RU000481"/>
    </source>
</evidence>
<dbReference type="GO" id="GO:0030170">
    <property type="term" value="F:pyridoxal phosphate binding"/>
    <property type="evidence" value="ECO:0007669"/>
    <property type="project" value="InterPro"/>
</dbReference>
<dbReference type="InterPro" id="IPR015422">
    <property type="entry name" value="PyrdxlP-dep_Trfase_small"/>
</dbReference>
<dbReference type="InterPro" id="IPR004838">
    <property type="entry name" value="NHTrfase_class1_PyrdxlP-BS"/>
</dbReference>
<dbReference type="RefSeq" id="WP_150669820.1">
    <property type="nucleotide sequence ID" value="NZ_CABPSB010000011.1"/>
</dbReference>
<dbReference type="Gene3D" id="3.40.640.10">
    <property type="entry name" value="Type I PLP-dependent aspartate aminotransferase-like (Major domain)"/>
    <property type="match status" value="1"/>
</dbReference>
<accession>A0A5E4WEV8</accession>